<name>A0ABQ1YKM0_9BACT</name>
<dbReference type="PROSITE" id="PS50825">
    <property type="entry name" value="HYR"/>
    <property type="match status" value="1"/>
</dbReference>
<feature type="domain" description="Ig-like" evidence="4">
    <location>
        <begin position="1123"/>
        <end position="1227"/>
    </location>
</feature>
<organism evidence="5 6">
    <name type="scientific">Dyadobacter endophyticus</name>
    <dbReference type="NCBI Taxonomy" id="1749036"/>
    <lineage>
        <taxon>Bacteria</taxon>
        <taxon>Pseudomonadati</taxon>
        <taxon>Bacteroidota</taxon>
        <taxon>Cytophagia</taxon>
        <taxon>Cytophagales</taxon>
        <taxon>Spirosomataceae</taxon>
        <taxon>Dyadobacter</taxon>
    </lineage>
</organism>
<evidence type="ECO:0000256" key="1">
    <source>
        <dbReference type="ARBA" id="ARBA00022737"/>
    </source>
</evidence>
<dbReference type="InterPro" id="IPR003410">
    <property type="entry name" value="HYR_dom"/>
</dbReference>
<dbReference type="InterPro" id="IPR006626">
    <property type="entry name" value="PbH1"/>
</dbReference>
<dbReference type="EMBL" id="BMIA01000001">
    <property type="protein sequence ID" value="GGH29332.1"/>
    <property type="molecule type" value="Genomic_DNA"/>
</dbReference>
<evidence type="ECO:0008006" key="7">
    <source>
        <dbReference type="Google" id="ProtNLM"/>
    </source>
</evidence>
<keyword evidence="6" id="KW-1185">Reference proteome</keyword>
<evidence type="ECO:0000259" key="4">
    <source>
        <dbReference type="PROSITE" id="PS50835"/>
    </source>
</evidence>
<proteinExistence type="predicted"/>
<evidence type="ECO:0000256" key="2">
    <source>
        <dbReference type="SAM" id="MobiDB-lite"/>
    </source>
</evidence>
<dbReference type="NCBIfam" id="TIGR01451">
    <property type="entry name" value="B_ant_repeat"/>
    <property type="match status" value="1"/>
</dbReference>
<feature type="region of interest" description="Disordered" evidence="2">
    <location>
        <begin position="28"/>
        <end position="52"/>
    </location>
</feature>
<dbReference type="Gene3D" id="2.60.40.10">
    <property type="entry name" value="Immunoglobulins"/>
    <property type="match status" value="1"/>
</dbReference>
<dbReference type="RefSeq" id="WP_188930518.1">
    <property type="nucleotide sequence ID" value="NZ_BMIA01000001.1"/>
</dbReference>
<dbReference type="InterPro" id="IPR047589">
    <property type="entry name" value="DUF11_rpt"/>
</dbReference>
<dbReference type="SMART" id="SM00710">
    <property type="entry name" value="PbH1"/>
    <property type="match status" value="7"/>
</dbReference>
<dbReference type="InterPro" id="IPR013783">
    <property type="entry name" value="Ig-like_fold"/>
</dbReference>
<evidence type="ECO:0000313" key="5">
    <source>
        <dbReference type="EMBL" id="GGH29332.1"/>
    </source>
</evidence>
<sequence>MKTFYYYLAGIALLASGAEMVSKLSGDKPASQEWVAKPETKSDKKSQEKVPFARARKKSGAKAFLAPSITATNTDAVISGGATAGGVLEYTVVIANGGPDPANGTTFTETIDINTTLVPGSLVASPIAVNDSYSTIGNVGISIDAGSGLFANDVSPGGTALSLSGSTTITSTGGGTATVTAATGAFIYEPAAGYTGTDTFTYVIQNGSGMTSTATVSVTVANAIWFIDDNAAPGGTGTLAKPFNSLAAFQAINIGGGNNAKDGHFIFIYAGTYNGGITVRNNQTVFGQGAGTAGSTLLTLTGLSAPSGSPSVPFPTVNGTRPDLTNNSGNVFSLSGIATVQGLNIGNSSGAKFQSSASGLFTASQIDLTGTGPALNISNKALAATFGQVSSTVSSGTVSPIKLSTVTGSLTIGSGTLTANNSTNVPALDISGGITLAVNLTAVNANGGNKGMIISGTAGTFQVSGSGTTLGSGGTIQNISQRGIELLNTTGITLKNINLTNANTTDGTEPSGTPTDMANGNANAAVHALNTNGLTMDRIIISGTVAQEGINLRGTSNFNFTNGSVGSSGSAGNSFEGCIFAVNTGGTNTITNSTFTDPGGRVAYFANFSTNMALLTVDNSTFQDADGAAGLQVIGYGTSNMKVKVQNNSKFLNCRTAGVEVFANDNSLMTAEIKNATVDPGSGVGRGFDVSAFNNATAKFNIESNSVKHNGGIGINSFASGNGFVEGTIKSNTTNNLPGSNAVSGIVASTEGVTAGANQPRATVLIQGNTVTNVQNVHGISTSANVRGGSTSNFTLLNNNVQLTTPIAFYGIDVNAPGAALPDVNNAIICSNVSGNAVTLSSPTNFAYRARSGNAGATIRSQGTGATVVSVWDNGGNTPAGRALQSGPGTFTFNATCATPGALDFSREGVVEVLQEKGLVTPATTSVEEQKTDVAIATPANEAKPEVAIATPSTQPVIDEVTEPVSPSPARTEATQAGETVTVNGTGSGFTLPAGKSTTIKFRVTINNNIPASVCQLSTQGTVSGSNFANVLTDDPDVAGSNNPTVTAVTSTPVITFCPGNQTLSPDPGTCTSTQTFAATADGCPAPTITYSVGGNPITFPYAFPAGPTTVLVTASNGIGTAPTCSFTVTVTPTPAPPITDEPDAATICAGSGTSFTVATSQTGVTYQWQKKPFGGSFANISTGTNPTADDATLTLTNVPASDNLSEYRCIITNPCNNSTSAAAVLTVNQITGSSIAGTTTVNQGAAAPLVTFGATGGTLPYTFTYKINNGSNLTVSTTGVNTSATVSQPTTTVGVFTYELVTVTDAQNCSLTPPSAQTATVTVANNLTANISGSTTACQNDTQPVITFTAVNGIAPFTFTYKINGGSDQQVTTTGVNTSATVNVPTTTTGTFIYSLTNVSGAGGATTPIVGQTATVNVNEKPTIALTGAQYLCQFSADPQTYTVFFTATPGAVITTDKGTVSGNTVINVPSKQTAIIVATLNGCTDTLTAFKDCSLPVTLIDFSGARVENTIALKWNTAEETNSDHFDVQRSGDGKNWATIGTKKSQGESYKLVNYELVDKQPAQGDNFYRLKMVDADKTFAYSKIIKVGFDAAALLSEFYPNPVSDILNLKSTDWNQVKSVEMHSLTGLSVYKSGKAVSKTIDVKNLPVGMYILTITHKNGEVTNRKVLINR</sequence>
<evidence type="ECO:0000313" key="6">
    <source>
        <dbReference type="Proteomes" id="UP000600214"/>
    </source>
</evidence>
<comment type="caution">
    <text evidence="5">The sequence shown here is derived from an EMBL/GenBank/DDBJ whole genome shotgun (WGS) entry which is preliminary data.</text>
</comment>
<dbReference type="PROSITE" id="PS50835">
    <property type="entry name" value="IG_LIKE"/>
    <property type="match status" value="1"/>
</dbReference>
<dbReference type="Pfam" id="PF17963">
    <property type="entry name" value="Big_9"/>
    <property type="match status" value="1"/>
</dbReference>
<dbReference type="SUPFAM" id="SSF48726">
    <property type="entry name" value="Immunoglobulin"/>
    <property type="match status" value="1"/>
</dbReference>
<accession>A0ABQ1YKM0</accession>
<feature type="compositionally biased region" description="Basic and acidic residues" evidence="2">
    <location>
        <begin position="36"/>
        <end position="48"/>
    </location>
</feature>
<dbReference type="Pfam" id="PF18962">
    <property type="entry name" value="Por_Secre_tail"/>
    <property type="match status" value="1"/>
</dbReference>
<protein>
    <recommendedName>
        <fullName evidence="7">Por secretion system C-terminal sorting domain-containing protein</fullName>
    </recommendedName>
</protein>
<dbReference type="NCBIfam" id="TIGR04183">
    <property type="entry name" value="Por_Secre_tail"/>
    <property type="match status" value="1"/>
</dbReference>
<keyword evidence="1" id="KW-0677">Repeat</keyword>
<evidence type="ECO:0000259" key="3">
    <source>
        <dbReference type="PROSITE" id="PS50825"/>
    </source>
</evidence>
<dbReference type="Proteomes" id="UP000600214">
    <property type="component" value="Unassembled WGS sequence"/>
</dbReference>
<dbReference type="InterPro" id="IPR007110">
    <property type="entry name" value="Ig-like_dom"/>
</dbReference>
<dbReference type="InterPro" id="IPR036179">
    <property type="entry name" value="Ig-like_dom_sf"/>
</dbReference>
<reference evidence="6" key="1">
    <citation type="journal article" date="2019" name="Int. J. Syst. Evol. Microbiol.">
        <title>The Global Catalogue of Microorganisms (GCM) 10K type strain sequencing project: providing services to taxonomists for standard genome sequencing and annotation.</title>
        <authorList>
            <consortium name="The Broad Institute Genomics Platform"/>
            <consortium name="The Broad Institute Genome Sequencing Center for Infectious Disease"/>
            <person name="Wu L."/>
            <person name="Ma J."/>
        </authorList>
    </citation>
    <scope>NUCLEOTIDE SEQUENCE [LARGE SCALE GENOMIC DNA]</scope>
    <source>
        <strain evidence="6">CGMCC 1.15288</strain>
    </source>
</reference>
<dbReference type="Gene3D" id="2.60.40.3440">
    <property type="match status" value="1"/>
</dbReference>
<feature type="domain" description="HYR" evidence="3">
    <location>
        <begin position="1048"/>
        <end position="1133"/>
    </location>
</feature>
<gene>
    <name evidence="5" type="ORF">GCM10007423_16600</name>
</gene>
<dbReference type="InterPro" id="IPR026444">
    <property type="entry name" value="Secre_tail"/>
</dbReference>